<gene>
    <name evidence="1" type="ORF">NL394_12965</name>
</gene>
<sequence>MARSVFILCACCAIKLANDDESACRDYHGHDHVGLKVPAGTAITQGPHEWDGSLELACHGHEGGTIQPLEEYWVAQPGPALIEEEVR</sequence>
<accession>A0AAX3EFP7</accession>
<dbReference type="AlphaFoldDB" id="A0AAX3EFP7"/>
<proteinExistence type="predicted"/>
<dbReference type="RefSeq" id="WP_069695008.1">
    <property type="nucleotide sequence ID" value="NZ_CP043010.1"/>
</dbReference>
<evidence type="ECO:0000313" key="2">
    <source>
        <dbReference type="Proteomes" id="UP001163293"/>
    </source>
</evidence>
<protein>
    <submittedName>
        <fullName evidence="1">Uncharacterized protein</fullName>
    </submittedName>
</protein>
<organism evidence="1 2">
    <name type="scientific">Paenarthrobacter ureafaciens</name>
    <dbReference type="NCBI Taxonomy" id="37931"/>
    <lineage>
        <taxon>Bacteria</taxon>
        <taxon>Bacillati</taxon>
        <taxon>Actinomycetota</taxon>
        <taxon>Actinomycetes</taxon>
        <taxon>Micrococcales</taxon>
        <taxon>Micrococcaceae</taxon>
        <taxon>Paenarthrobacter</taxon>
    </lineage>
</organism>
<name>A0AAX3EFP7_PAEUR</name>
<reference evidence="1" key="1">
    <citation type="submission" date="2022-07" db="EMBL/GenBank/DDBJ databases">
        <authorList>
            <person name="Wu T."/>
        </authorList>
    </citation>
    <scope>NUCLEOTIDE SEQUENCE</scope>
    <source>
        <strain evidence="1">SD-1</strain>
    </source>
</reference>
<dbReference type="Proteomes" id="UP001163293">
    <property type="component" value="Chromosome"/>
</dbReference>
<keyword evidence="2" id="KW-1185">Reference proteome</keyword>
<dbReference type="EMBL" id="CP101185">
    <property type="protein sequence ID" value="UYV95992.1"/>
    <property type="molecule type" value="Genomic_DNA"/>
</dbReference>
<evidence type="ECO:0000313" key="1">
    <source>
        <dbReference type="EMBL" id="UYV95992.1"/>
    </source>
</evidence>